<dbReference type="PANTHER" id="PTHR43537">
    <property type="entry name" value="TRANSCRIPTIONAL REGULATOR, GNTR FAMILY"/>
    <property type="match status" value="1"/>
</dbReference>
<dbReference type="InterPro" id="IPR000524">
    <property type="entry name" value="Tscrpt_reg_HTH_GntR"/>
</dbReference>
<evidence type="ECO:0000256" key="3">
    <source>
        <dbReference type="ARBA" id="ARBA00023163"/>
    </source>
</evidence>
<gene>
    <name evidence="5" type="ORF">EAH89_05750</name>
</gene>
<dbReference type="Proteomes" id="UP000317078">
    <property type="component" value="Unassembled WGS sequence"/>
</dbReference>
<dbReference type="PROSITE" id="PS50949">
    <property type="entry name" value="HTH_GNTR"/>
    <property type="match status" value="1"/>
</dbReference>
<organism evidence="5 6">
    <name type="scientific">Muricoccus nepalensis</name>
    <dbReference type="NCBI Taxonomy" id="1854500"/>
    <lineage>
        <taxon>Bacteria</taxon>
        <taxon>Pseudomonadati</taxon>
        <taxon>Pseudomonadota</taxon>
        <taxon>Alphaproteobacteria</taxon>
        <taxon>Acetobacterales</taxon>
        <taxon>Roseomonadaceae</taxon>
        <taxon>Muricoccus</taxon>
    </lineage>
</organism>
<dbReference type="SMART" id="SM00345">
    <property type="entry name" value="HTH_GNTR"/>
    <property type="match status" value="1"/>
</dbReference>
<dbReference type="SUPFAM" id="SSF46785">
    <property type="entry name" value="Winged helix' DNA-binding domain"/>
    <property type="match status" value="1"/>
</dbReference>
<dbReference type="Gene3D" id="1.20.120.530">
    <property type="entry name" value="GntR ligand-binding domain-like"/>
    <property type="match status" value="1"/>
</dbReference>
<dbReference type="InterPro" id="IPR011711">
    <property type="entry name" value="GntR_C"/>
</dbReference>
<keyword evidence="2" id="KW-0238">DNA-binding</keyword>
<dbReference type="OrthoDB" id="9788098at2"/>
<evidence type="ECO:0000313" key="6">
    <source>
        <dbReference type="Proteomes" id="UP000317078"/>
    </source>
</evidence>
<dbReference type="InterPro" id="IPR036388">
    <property type="entry name" value="WH-like_DNA-bd_sf"/>
</dbReference>
<dbReference type="SMART" id="SM00895">
    <property type="entry name" value="FCD"/>
    <property type="match status" value="1"/>
</dbReference>
<comment type="caution">
    <text evidence="5">The sequence shown here is derived from an EMBL/GenBank/DDBJ whole genome shotgun (WGS) entry which is preliminary data.</text>
</comment>
<keyword evidence="6" id="KW-1185">Reference proteome</keyword>
<dbReference type="GO" id="GO:0003700">
    <property type="term" value="F:DNA-binding transcription factor activity"/>
    <property type="evidence" value="ECO:0007669"/>
    <property type="project" value="InterPro"/>
</dbReference>
<dbReference type="RefSeq" id="WP_140881833.1">
    <property type="nucleotide sequence ID" value="NZ_RCZP01000003.1"/>
</dbReference>
<evidence type="ECO:0000259" key="4">
    <source>
        <dbReference type="PROSITE" id="PS50949"/>
    </source>
</evidence>
<feature type="domain" description="HTH gntR-type" evidence="4">
    <location>
        <begin position="10"/>
        <end position="77"/>
    </location>
</feature>
<dbReference type="Pfam" id="PF00392">
    <property type="entry name" value="GntR"/>
    <property type="match status" value="1"/>
</dbReference>
<dbReference type="InterPro" id="IPR036390">
    <property type="entry name" value="WH_DNA-bd_sf"/>
</dbReference>
<dbReference type="InterPro" id="IPR008920">
    <property type="entry name" value="TF_FadR/GntR_C"/>
</dbReference>
<evidence type="ECO:0000313" key="5">
    <source>
        <dbReference type="EMBL" id="TPG59735.1"/>
    </source>
</evidence>
<dbReference type="PANTHER" id="PTHR43537:SF6">
    <property type="entry name" value="HTH-TYPE TRANSCRIPTIONAL REPRESSOR RSPR"/>
    <property type="match status" value="1"/>
</dbReference>
<reference evidence="5 6" key="1">
    <citation type="journal article" date="2019" name="Environ. Microbiol.">
        <title>Species interactions and distinct microbial communities in high Arctic permafrost affected cryosols are associated with the CH4 and CO2 gas fluxes.</title>
        <authorList>
            <person name="Altshuler I."/>
            <person name="Hamel J."/>
            <person name="Turney S."/>
            <person name="Magnuson E."/>
            <person name="Levesque R."/>
            <person name="Greer C."/>
            <person name="Whyte L.G."/>
        </authorList>
    </citation>
    <scope>NUCLEOTIDE SEQUENCE [LARGE SCALE GENOMIC DNA]</scope>
    <source>
        <strain evidence="5 6">S9.3B</strain>
    </source>
</reference>
<evidence type="ECO:0000256" key="2">
    <source>
        <dbReference type="ARBA" id="ARBA00023125"/>
    </source>
</evidence>
<proteinExistence type="predicted"/>
<dbReference type="GO" id="GO:0003677">
    <property type="term" value="F:DNA binding"/>
    <property type="evidence" value="ECO:0007669"/>
    <property type="project" value="UniProtKB-KW"/>
</dbReference>
<dbReference type="CDD" id="cd07377">
    <property type="entry name" value="WHTH_GntR"/>
    <property type="match status" value="1"/>
</dbReference>
<dbReference type="SUPFAM" id="SSF48008">
    <property type="entry name" value="GntR ligand-binding domain-like"/>
    <property type="match status" value="1"/>
</dbReference>
<sequence>MLDLNLEGREPIARELHAALRQQILRGVLVPGTAISEAPIAGRLSVSRTPVREVFRRLADEGLLEIRPQVGTFVAPIRLSAVHDGQFVRETLECRTVRLAAEAAGRDGAGLAGQLEAQRLAVAARDEVAFFGSDERLHSELTRLAGRPAVWDVIQGVKVQLDRVRYLSFASQDWFEMLLVEHERLVERVLDGDADGAEAVMRGHLRTVFAAIERLLHSKPEFFSPRR</sequence>
<dbReference type="EMBL" id="RCZP01000003">
    <property type="protein sequence ID" value="TPG59735.1"/>
    <property type="molecule type" value="Genomic_DNA"/>
</dbReference>
<dbReference type="AlphaFoldDB" id="A0A502GCS5"/>
<accession>A0A502GCS5</accession>
<keyword evidence="1" id="KW-0805">Transcription regulation</keyword>
<dbReference type="Gene3D" id="1.10.10.10">
    <property type="entry name" value="Winged helix-like DNA-binding domain superfamily/Winged helix DNA-binding domain"/>
    <property type="match status" value="1"/>
</dbReference>
<keyword evidence="3" id="KW-0804">Transcription</keyword>
<dbReference type="Pfam" id="PF07729">
    <property type="entry name" value="FCD"/>
    <property type="match status" value="1"/>
</dbReference>
<evidence type="ECO:0000256" key="1">
    <source>
        <dbReference type="ARBA" id="ARBA00023015"/>
    </source>
</evidence>
<protein>
    <submittedName>
        <fullName evidence="5">GntR family transcriptional regulator</fullName>
    </submittedName>
</protein>
<name>A0A502GCS5_9PROT</name>